<proteinExistence type="predicted"/>
<dbReference type="InterPro" id="IPR011129">
    <property type="entry name" value="CSD"/>
</dbReference>
<comment type="caution">
    <text evidence="5">The sequence shown here is derived from an EMBL/GenBank/DDBJ whole genome shotgun (WGS) entry which is preliminary data.</text>
</comment>
<evidence type="ECO:0000256" key="1">
    <source>
        <dbReference type="ARBA" id="ARBA00022553"/>
    </source>
</evidence>
<accession>A0AAW8QYY6</accession>
<keyword evidence="6" id="KW-1185">Reference proteome</keyword>
<keyword evidence="2" id="KW-1133">Transmembrane helix</keyword>
<dbReference type="Proteomes" id="UP001249020">
    <property type="component" value="Unassembled WGS sequence"/>
</dbReference>
<dbReference type="CDD" id="cd04458">
    <property type="entry name" value="CSP_CDS"/>
    <property type="match status" value="1"/>
</dbReference>
<dbReference type="Pfam" id="PF00313">
    <property type="entry name" value="CSD"/>
    <property type="match status" value="1"/>
</dbReference>
<name>A0AAW8QYY6_9ALTE</name>
<sequence>MYKGRLDKWDAVNGYGFISSDELTSDTFIHISALKHMSRQPVAGDFIYFDVEENKGKKRATRARIEGVKVKFPSENTADTQTSPINLTPYFVVISILIAVFIFFKLAPYLDNLQPVNYFTSSDNTPQKNYVCDGRQHCSQMTSREEAVFFIQNCPNTKMDGDYDGVPCENDSRF</sequence>
<keyword evidence="2" id="KW-0472">Membrane</keyword>
<dbReference type="InterPro" id="IPR008613">
    <property type="entry name" value="Excalibur_Ca-bd_domain"/>
</dbReference>
<dbReference type="RefSeq" id="WP_311360786.1">
    <property type="nucleotide sequence ID" value="NZ_JAVRIE010000002.1"/>
</dbReference>
<keyword evidence="2" id="KW-0812">Transmembrane</keyword>
<dbReference type="InterPro" id="IPR012340">
    <property type="entry name" value="NA-bd_OB-fold"/>
</dbReference>
<dbReference type="GO" id="GO:0005829">
    <property type="term" value="C:cytosol"/>
    <property type="evidence" value="ECO:0007669"/>
    <property type="project" value="UniProtKB-ARBA"/>
</dbReference>
<dbReference type="GO" id="GO:0003730">
    <property type="term" value="F:mRNA 3'-UTR binding"/>
    <property type="evidence" value="ECO:0007669"/>
    <property type="project" value="TreeGrafter"/>
</dbReference>
<evidence type="ECO:0000313" key="6">
    <source>
        <dbReference type="Proteomes" id="UP001249020"/>
    </source>
</evidence>
<feature type="domain" description="Cold-shock" evidence="3">
    <location>
        <begin position="3"/>
        <end position="66"/>
    </location>
</feature>
<dbReference type="PANTHER" id="PTHR12962">
    <property type="entry name" value="CALCIUM-REGULATED HEAT STABLE PROTEIN CRHSP-24-RELATED"/>
    <property type="match status" value="1"/>
</dbReference>
<evidence type="ECO:0000256" key="2">
    <source>
        <dbReference type="SAM" id="Phobius"/>
    </source>
</evidence>
<dbReference type="SUPFAM" id="SSF50249">
    <property type="entry name" value="Nucleic acid-binding proteins"/>
    <property type="match status" value="1"/>
</dbReference>
<dbReference type="SMART" id="SM00894">
    <property type="entry name" value="Excalibur"/>
    <property type="match status" value="1"/>
</dbReference>
<evidence type="ECO:0000313" key="5">
    <source>
        <dbReference type="EMBL" id="MDT0581994.1"/>
    </source>
</evidence>
<evidence type="ECO:0000259" key="4">
    <source>
        <dbReference type="SMART" id="SM00894"/>
    </source>
</evidence>
<reference evidence="5 6" key="1">
    <citation type="submission" date="2023-09" db="EMBL/GenBank/DDBJ databases">
        <authorList>
            <person name="Rey-Velasco X."/>
        </authorList>
    </citation>
    <scope>NUCLEOTIDE SEQUENCE [LARGE SCALE GENOMIC DNA]</scope>
    <source>
        <strain evidence="5 6">W409</strain>
    </source>
</reference>
<keyword evidence="1" id="KW-0597">Phosphoprotein</keyword>
<dbReference type="Gene3D" id="2.40.50.140">
    <property type="entry name" value="Nucleic acid-binding proteins"/>
    <property type="match status" value="1"/>
</dbReference>
<feature type="domain" description="Excalibur calcium-binding" evidence="4">
    <location>
        <begin position="134"/>
        <end position="169"/>
    </location>
</feature>
<dbReference type="EMBL" id="JAVRIE010000002">
    <property type="protein sequence ID" value="MDT0581994.1"/>
    <property type="molecule type" value="Genomic_DNA"/>
</dbReference>
<dbReference type="InterPro" id="IPR002059">
    <property type="entry name" value="CSP_DNA-bd"/>
</dbReference>
<organism evidence="5 6">
    <name type="scientific">Brumicola blandensis</name>
    <dbReference type="NCBI Taxonomy" id="3075611"/>
    <lineage>
        <taxon>Bacteria</taxon>
        <taxon>Pseudomonadati</taxon>
        <taxon>Pseudomonadota</taxon>
        <taxon>Gammaproteobacteria</taxon>
        <taxon>Alteromonadales</taxon>
        <taxon>Alteromonadaceae</taxon>
        <taxon>Brumicola</taxon>
    </lineage>
</organism>
<feature type="transmembrane region" description="Helical" evidence="2">
    <location>
        <begin position="87"/>
        <end position="104"/>
    </location>
</feature>
<dbReference type="AlphaFoldDB" id="A0AAW8QYY6"/>
<evidence type="ECO:0000259" key="3">
    <source>
        <dbReference type="SMART" id="SM00357"/>
    </source>
</evidence>
<dbReference type="SMART" id="SM00357">
    <property type="entry name" value="CSP"/>
    <property type="match status" value="1"/>
</dbReference>
<dbReference type="InterPro" id="IPR052069">
    <property type="entry name" value="Ca-reg_mRNA-binding_domain"/>
</dbReference>
<dbReference type="GO" id="GO:0043488">
    <property type="term" value="P:regulation of mRNA stability"/>
    <property type="evidence" value="ECO:0007669"/>
    <property type="project" value="TreeGrafter"/>
</dbReference>
<dbReference type="PANTHER" id="PTHR12962:SF1">
    <property type="entry name" value="COLD SHOCK DOMAIN-CONTAINING PROTEIN CG9705"/>
    <property type="match status" value="1"/>
</dbReference>
<protein>
    <submittedName>
        <fullName evidence="5">Excalibur calcium-binding domain-containing protein</fullName>
    </submittedName>
</protein>
<gene>
    <name evidence="5" type="ORF">RM544_05555</name>
</gene>
<dbReference type="Pfam" id="PF05901">
    <property type="entry name" value="Excalibur"/>
    <property type="match status" value="1"/>
</dbReference>